<dbReference type="EMBL" id="UYSU01036257">
    <property type="protein sequence ID" value="VDL97430.1"/>
    <property type="molecule type" value="Genomic_DNA"/>
</dbReference>
<dbReference type="GO" id="GO:0140658">
    <property type="term" value="F:ATP-dependent chromatin remodeler activity"/>
    <property type="evidence" value="ECO:0007669"/>
    <property type="project" value="TreeGrafter"/>
</dbReference>
<dbReference type="Pfam" id="PF00176">
    <property type="entry name" value="SNF2-rel_dom"/>
    <property type="match status" value="1"/>
</dbReference>
<feature type="compositionally biased region" description="Basic and acidic residues" evidence="7">
    <location>
        <begin position="1226"/>
        <end position="1236"/>
    </location>
</feature>
<feature type="compositionally biased region" description="Acidic residues" evidence="7">
    <location>
        <begin position="1263"/>
        <end position="1285"/>
    </location>
</feature>
<dbReference type="InterPro" id="IPR012957">
    <property type="entry name" value="CHD_C2"/>
</dbReference>
<evidence type="ECO:0000256" key="3">
    <source>
        <dbReference type="ARBA" id="ARBA00022741"/>
    </source>
</evidence>
<evidence type="ECO:0000256" key="1">
    <source>
        <dbReference type="ARBA" id="ARBA00004123"/>
    </source>
</evidence>
<evidence type="ECO:0000313" key="11">
    <source>
        <dbReference type="Proteomes" id="UP000275846"/>
    </source>
</evidence>
<name>A0A183T3J7_SCHSO</name>
<feature type="region of interest" description="Disordered" evidence="7">
    <location>
        <begin position="1906"/>
        <end position="1941"/>
    </location>
</feature>
<protein>
    <submittedName>
        <fullName evidence="12">SNF2 family N-terminal domain-containing protein</fullName>
    </submittedName>
</protein>
<sequence>MSLRPNRRRTQREPEVDDLALDKLLEDNRIGNCSQFTPSIDPVEDLEDWVNVERILKVQRTAPLRANRDDAGRDGINSISSTILEYTHFVKFRDQSYWHCNWIPGNTILFMHPSMVKNYHRKHADEVEEADAAYEVDQRETAVPSSDGESASDTEEKENDSREANEHNKPAIYPLNFFEVASPGILFTSPNHEDTESKLMEGRLLLLMSLCRHGASCYFKRQSARQKIGPQRRRGRRRYFYLITHGVDPHYLYPESVFDVSDAFAATLFSKTKRWKKANKAKGRKNLRSKVRLREVLVKWSHLDAGQATWETVECDLDHLETILPTYSRLGEVPLDPCGRRLLPIHVRRWILQLADAHLSHLAGLYCAHLGSADDARIKEATSKRQPISPRPTTAPKLWNDAWMKSQPCYLSPIEGGVLYPYQLEGVRWLRHSLYQGVNTILADEMGLGKTVQVIAMLYSLYKEDRNPGPFLVVAPLCTVMNWEQEFFFWAPEMHVVVYAGDKSARAMINEFQLFLPNTMNLPAFNVLITTYELFCLEKNLFTPFHWPVLVVDEAHRLRNRQSRLFRDLSILDVGFKILLTGTPLQNNLEELFHLLNFLDPKQFSDSRMLGVEWTDLSKEERISSLHNLLKCHLLRRMKRDVITDLPKKTEIIVPVDLTLLQKRLYKLILMKDYHELRTGNLMNTLIHLQKVCDHPYLMPSGDAIAPRVASGQEAGCYEQQALVQVSSKLHLVMRMLAKLRSEGHRVLIFCHLTKMLDLIEIALVNAGYPFERIDGSVRGTIRQTLIDRFNSKDAEPFVFLLSTRAGGEGINLASADTVRKSYSEDCLCEHFYMSVAQKLYGRHAILQVILFDSDWNPHCDLQALARAHRIGQSKQVLIYRLIARATVEERILQVSGRKLALTKLIIDPRRKTAVEGAEEEVGGGGSSVAGKRKKARGDPSRLSRSEAHMILKNGLDLLFADDDEGENDLPSLEGSLQSLTTNKPPLPPDTSQPISPTEQDEAASAAVGSEAATEAAKPRLQPLVYSDAALDQLLDRNREADVDEPTREADDYLSIFKSAHFCQDPNRLSITDPVSDPAHAEVSVAERSSSAPQQQSTTDNKNFDPPTVGQKEIADFWDRLLRVRHERVAAADRSEEGDAFRQLTKRPCHSRRSQATHDDESDRHTNSDDSDIELDSVHTATSSGHALLSDARIKTEPSASQAQSRKSRRVPKPTYTSLSNFHRVSRGDDTDERRSRALRGRGRPPQSSAGSRGEALIRTGSENEEEQEEDAVETGDEEGNESTDDGGRGHRRGDSGSSRRGHRDASSCLDDDSEDPNYVPSGSEDVQETAAGRRRRSLQRRKQGLTSQNSDDVDDVPMVQYHLATLYRTIDWSNAEPVYACWRAMVAALGDEVTWTDDRRMLVYGFNAHDRQMFLDSVMRFGLPPRGILPPQEWLPMALRSKPPVHLFAYTALFMRHLYDDPLVADDNAPEWCDGLPKEGVSGLTVLSRIAMMSLIRNKVIQFEDYNAVPRKHRTHSDNRFRFTIHEGGLTLLSAVWRSELSQMGNRLAEVNARLSCPALEKQRRLFSVIHRNWHHRHDFWLLAGIHVHGYAAWPEIIADRRFSMIPLGLAQHVRPEDSERFSQNLSDIELAEEIRQHFSFSAEVHSFLLHRLRLLEQALLVEQGLFSIALAALSEPDKEPNLAQVMALTSKLSFSLASKGPHKHLSLPPDSHVANAVRNAVKELHLLLEDLYADLPGLPAVLTCDGIDFAHPRFFTISSPPTSRASSVPAGVSSRQDDPHHIQSSSSLTPAPSSILSNAPSDGQPMEHGNYSAKFSEGHGATNSASLERGMIGSLSGPQCVGKQAGPPAVAVVSPLQQNSKTRDHIARKQANALVIDARPITPSGHSIGANRTPTDKAMRIELSRRSMPPELGKTVRPWPTDSLGQQVDNSVIEISDSD</sequence>
<reference evidence="12" key="1">
    <citation type="submission" date="2016-06" db="UniProtKB">
        <authorList>
            <consortium name="WormBaseParasite"/>
        </authorList>
    </citation>
    <scope>IDENTIFICATION</scope>
</reference>
<dbReference type="SUPFAM" id="SSF54160">
    <property type="entry name" value="Chromo domain-like"/>
    <property type="match status" value="1"/>
</dbReference>
<feature type="region of interest" description="Disordered" evidence="7">
    <location>
        <begin position="913"/>
        <end position="947"/>
    </location>
</feature>
<feature type="compositionally biased region" description="Low complexity" evidence="7">
    <location>
        <begin position="1081"/>
        <end position="1092"/>
    </location>
</feature>
<dbReference type="GO" id="GO:0003677">
    <property type="term" value="F:DNA binding"/>
    <property type="evidence" value="ECO:0007669"/>
    <property type="project" value="InterPro"/>
</dbReference>
<accession>A0A183T3J7</accession>
<reference evidence="10 11" key="2">
    <citation type="submission" date="2018-11" db="EMBL/GenBank/DDBJ databases">
        <authorList>
            <consortium name="Pathogen Informatics"/>
        </authorList>
    </citation>
    <scope>NUCLEOTIDE SEQUENCE [LARGE SCALE GENOMIC DNA]</scope>
    <source>
        <strain evidence="10 11">NST_G2</strain>
    </source>
</reference>
<feature type="compositionally biased region" description="Basic and acidic residues" evidence="7">
    <location>
        <begin position="1130"/>
        <end position="1140"/>
    </location>
</feature>
<dbReference type="SMART" id="SM00490">
    <property type="entry name" value="HELICc"/>
    <property type="match status" value="1"/>
</dbReference>
<evidence type="ECO:0000259" key="9">
    <source>
        <dbReference type="PROSITE" id="PS51194"/>
    </source>
</evidence>
<dbReference type="Gene3D" id="3.40.50.10810">
    <property type="entry name" value="Tandem AAA-ATPase domain"/>
    <property type="match status" value="1"/>
</dbReference>
<feature type="compositionally biased region" description="Basic and acidic residues" evidence="7">
    <location>
        <begin position="1286"/>
        <end position="1295"/>
    </location>
</feature>
<dbReference type="SMART" id="SM01146">
    <property type="entry name" value="DUF1086"/>
    <property type="match status" value="1"/>
</dbReference>
<feature type="compositionally biased region" description="Basic residues" evidence="7">
    <location>
        <begin position="1333"/>
        <end position="1344"/>
    </location>
</feature>
<dbReference type="SUPFAM" id="SSF52540">
    <property type="entry name" value="P-loop containing nucleoside triphosphate hydrolases"/>
    <property type="match status" value="2"/>
</dbReference>
<dbReference type="SMART" id="SM00298">
    <property type="entry name" value="CHROMO"/>
    <property type="match status" value="1"/>
</dbReference>
<dbReference type="InterPro" id="IPR049730">
    <property type="entry name" value="SNF2/RAD54-like_C"/>
</dbReference>
<dbReference type="GO" id="GO:0042393">
    <property type="term" value="F:histone binding"/>
    <property type="evidence" value="ECO:0007669"/>
    <property type="project" value="TreeGrafter"/>
</dbReference>
<dbReference type="InterPro" id="IPR014001">
    <property type="entry name" value="Helicase_ATP-bd"/>
</dbReference>
<dbReference type="CDD" id="cd18793">
    <property type="entry name" value="SF2_C_SNF"/>
    <property type="match status" value="1"/>
</dbReference>
<dbReference type="GO" id="GO:0005634">
    <property type="term" value="C:nucleus"/>
    <property type="evidence" value="ECO:0007669"/>
    <property type="project" value="UniProtKB-SubCell"/>
</dbReference>
<feature type="compositionally biased region" description="Basic residues" evidence="7">
    <location>
        <begin position="1144"/>
        <end position="1155"/>
    </location>
</feature>
<evidence type="ECO:0000259" key="8">
    <source>
        <dbReference type="PROSITE" id="PS51192"/>
    </source>
</evidence>
<dbReference type="SMART" id="SM00487">
    <property type="entry name" value="DEXDc"/>
    <property type="match status" value="1"/>
</dbReference>
<dbReference type="PROSITE" id="PS51192">
    <property type="entry name" value="HELICASE_ATP_BIND_1"/>
    <property type="match status" value="1"/>
</dbReference>
<keyword evidence="4" id="KW-0378">Hydrolase</keyword>
<keyword evidence="3" id="KW-0547">Nucleotide-binding</keyword>
<dbReference type="GO" id="GO:0003682">
    <property type="term" value="F:chromatin binding"/>
    <property type="evidence" value="ECO:0007669"/>
    <property type="project" value="TreeGrafter"/>
</dbReference>
<feature type="compositionally biased region" description="Low complexity" evidence="7">
    <location>
        <begin position="1786"/>
        <end position="1799"/>
    </location>
</feature>
<dbReference type="WBParaSite" id="SSLN_0001147001-mRNA-1">
    <property type="protein sequence ID" value="SSLN_0001147001-mRNA-1"/>
    <property type="gene ID" value="SSLN_0001147001"/>
</dbReference>
<evidence type="ECO:0000256" key="2">
    <source>
        <dbReference type="ARBA" id="ARBA00022737"/>
    </source>
</evidence>
<dbReference type="PANTHER" id="PTHR45623:SF17">
    <property type="entry name" value="CHROMODOMAIN-HELICASE-DNA-BINDING PROTEIN 3-RELATED"/>
    <property type="match status" value="1"/>
</dbReference>
<dbReference type="InterPro" id="IPR000953">
    <property type="entry name" value="Chromo/chromo_shadow_dom"/>
</dbReference>
<dbReference type="InterPro" id="IPR027417">
    <property type="entry name" value="P-loop_NTPase"/>
</dbReference>
<feature type="compositionally biased region" description="Polar residues" evidence="7">
    <location>
        <begin position="975"/>
        <end position="984"/>
    </location>
</feature>
<dbReference type="InterPro" id="IPR001650">
    <property type="entry name" value="Helicase_C-like"/>
</dbReference>
<organism evidence="12">
    <name type="scientific">Schistocephalus solidus</name>
    <name type="common">Tapeworm</name>
    <dbReference type="NCBI Taxonomy" id="70667"/>
    <lineage>
        <taxon>Eukaryota</taxon>
        <taxon>Metazoa</taxon>
        <taxon>Spiralia</taxon>
        <taxon>Lophotrochozoa</taxon>
        <taxon>Platyhelminthes</taxon>
        <taxon>Cestoda</taxon>
        <taxon>Eucestoda</taxon>
        <taxon>Diphyllobothriidea</taxon>
        <taxon>Diphyllobothriidae</taxon>
        <taxon>Schistocephalus</taxon>
    </lineage>
</organism>
<dbReference type="Pfam" id="PF08074">
    <property type="entry name" value="CHDCT2"/>
    <property type="match status" value="1"/>
</dbReference>
<feature type="region of interest" description="Disordered" evidence="7">
    <location>
        <begin position="963"/>
        <end position="1005"/>
    </location>
</feature>
<dbReference type="GO" id="GO:0005524">
    <property type="term" value="F:ATP binding"/>
    <property type="evidence" value="ECO:0007669"/>
    <property type="project" value="UniProtKB-KW"/>
</dbReference>
<feature type="region of interest" description="Disordered" evidence="7">
    <location>
        <begin position="1130"/>
        <end position="1354"/>
    </location>
</feature>
<feature type="compositionally biased region" description="Basic and acidic residues" evidence="7">
    <location>
        <begin position="937"/>
        <end position="947"/>
    </location>
</feature>
<feature type="region of interest" description="Disordered" evidence="7">
    <location>
        <begin position="133"/>
        <end position="166"/>
    </location>
</feature>
<dbReference type="Pfam" id="PF00271">
    <property type="entry name" value="Helicase_C"/>
    <property type="match status" value="1"/>
</dbReference>
<dbReference type="InterPro" id="IPR009462">
    <property type="entry name" value="CHD_II_SANT-like"/>
</dbReference>
<evidence type="ECO:0000256" key="6">
    <source>
        <dbReference type="ARBA" id="ARBA00023242"/>
    </source>
</evidence>
<comment type="subcellular location">
    <subcellularLocation>
        <location evidence="1">Nucleus</location>
    </subcellularLocation>
</comment>
<dbReference type="Pfam" id="PF06461">
    <property type="entry name" value="CHDII_SANT-like"/>
    <property type="match status" value="1"/>
</dbReference>
<keyword evidence="11" id="KW-1185">Reference proteome</keyword>
<dbReference type="Proteomes" id="UP000275846">
    <property type="component" value="Unassembled WGS sequence"/>
</dbReference>
<dbReference type="GO" id="GO:0016887">
    <property type="term" value="F:ATP hydrolysis activity"/>
    <property type="evidence" value="ECO:0007669"/>
    <property type="project" value="TreeGrafter"/>
</dbReference>
<dbReference type="Gene3D" id="3.40.50.300">
    <property type="entry name" value="P-loop containing nucleotide triphosphate hydrolases"/>
    <property type="match status" value="2"/>
</dbReference>
<dbReference type="InterPro" id="IPR016197">
    <property type="entry name" value="Chromo-like_dom_sf"/>
</dbReference>
<proteinExistence type="predicted"/>
<dbReference type="PROSITE" id="PS51194">
    <property type="entry name" value="HELICASE_CTER"/>
    <property type="match status" value="1"/>
</dbReference>
<evidence type="ECO:0000256" key="4">
    <source>
        <dbReference type="ARBA" id="ARBA00022801"/>
    </source>
</evidence>
<keyword evidence="5" id="KW-0067">ATP-binding</keyword>
<dbReference type="PANTHER" id="PTHR45623">
    <property type="entry name" value="CHROMODOMAIN-HELICASE-DNA-BINDING PROTEIN 3-RELATED-RELATED"/>
    <property type="match status" value="1"/>
</dbReference>
<dbReference type="GO" id="GO:0000785">
    <property type="term" value="C:chromatin"/>
    <property type="evidence" value="ECO:0007669"/>
    <property type="project" value="TreeGrafter"/>
</dbReference>
<feature type="region of interest" description="Disordered" evidence="7">
    <location>
        <begin position="1762"/>
        <end position="1826"/>
    </location>
</feature>
<feature type="region of interest" description="Disordered" evidence="7">
    <location>
        <begin position="1067"/>
        <end position="1110"/>
    </location>
</feature>
<dbReference type="InterPro" id="IPR038718">
    <property type="entry name" value="SNF2-like_sf"/>
</dbReference>
<feature type="compositionally biased region" description="Basic and acidic residues" evidence="7">
    <location>
        <begin position="1156"/>
        <end position="1168"/>
    </location>
</feature>
<feature type="domain" description="Helicase ATP-binding" evidence="8">
    <location>
        <begin position="431"/>
        <end position="602"/>
    </location>
</feature>
<evidence type="ECO:0000256" key="7">
    <source>
        <dbReference type="SAM" id="MobiDB-lite"/>
    </source>
</evidence>
<dbReference type="InterPro" id="IPR000330">
    <property type="entry name" value="SNF2_N"/>
</dbReference>
<dbReference type="STRING" id="70667.A0A183T3J7"/>
<evidence type="ECO:0000313" key="12">
    <source>
        <dbReference type="WBParaSite" id="SSLN_0001147001-mRNA-1"/>
    </source>
</evidence>
<dbReference type="Gene3D" id="2.40.50.40">
    <property type="match status" value="1"/>
</dbReference>
<feature type="domain" description="Helicase C-terminal" evidence="9">
    <location>
        <begin position="732"/>
        <end position="911"/>
    </location>
</feature>
<dbReference type="OrthoDB" id="5857104at2759"/>
<evidence type="ECO:0000313" key="10">
    <source>
        <dbReference type="EMBL" id="VDL97430.1"/>
    </source>
</evidence>
<evidence type="ECO:0000256" key="5">
    <source>
        <dbReference type="ARBA" id="ARBA00022840"/>
    </source>
</evidence>
<keyword evidence="2" id="KW-0677">Repeat</keyword>
<gene>
    <name evidence="10" type="ORF">SSLN_LOCUS11045</name>
</gene>
<dbReference type="Gene3D" id="1.10.10.60">
    <property type="entry name" value="Homeodomain-like"/>
    <property type="match status" value="1"/>
</dbReference>
<keyword evidence="6" id="KW-0539">Nucleus</keyword>